<name>A0AAV5RVD8_MAUHU</name>
<accession>A0AAV5RVD8</accession>
<feature type="compositionally biased region" description="Basic residues" evidence="1">
    <location>
        <begin position="75"/>
        <end position="84"/>
    </location>
</feature>
<evidence type="ECO:0000313" key="3">
    <source>
        <dbReference type="Proteomes" id="UP001377567"/>
    </source>
</evidence>
<dbReference type="Proteomes" id="UP001377567">
    <property type="component" value="Unassembled WGS sequence"/>
</dbReference>
<keyword evidence="3" id="KW-1185">Reference proteome</keyword>
<dbReference type="SUPFAM" id="SSF57701">
    <property type="entry name" value="Zn2/Cys6 DNA-binding domain"/>
    <property type="match status" value="1"/>
</dbReference>
<sequence length="251" mass="28404">MTTIHYLVTNNHSRMQPLLIPGQNNSYQTSPAYDPFTSLCDVPRIPTIPNKDVMKFLLPPLQLGPISQQYDSRKSTPKKNKCTKPPKYSITMTSPVKRKQRSGPSCDYCRVKKTKCDADVTVLLQDRSIVKAVNDKLYHVLTRDEQDEVLSKIAKQHEISPEVLTACEEGSVQVVKQLDKIIVLDPCSCCCKIRNRVEIDEDAEFSGDCTFANGLTRKDITTFSNILQCCDEKTSINDLDIYDYEKAGYIL</sequence>
<protein>
    <recommendedName>
        <fullName evidence="4">Zn(2)-C6 fungal-type domain-containing protein</fullName>
    </recommendedName>
</protein>
<organism evidence="2 3">
    <name type="scientific">Maudiozyma humilis</name>
    <name type="common">Sour dough yeast</name>
    <name type="synonym">Kazachstania humilis</name>
    <dbReference type="NCBI Taxonomy" id="51915"/>
    <lineage>
        <taxon>Eukaryota</taxon>
        <taxon>Fungi</taxon>
        <taxon>Dikarya</taxon>
        <taxon>Ascomycota</taxon>
        <taxon>Saccharomycotina</taxon>
        <taxon>Saccharomycetes</taxon>
        <taxon>Saccharomycetales</taxon>
        <taxon>Saccharomycetaceae</taxon>
        <taxon>Maudiozyma</taxon>
    </lineage>
</organism>
<dbReference type="InterPro" id="IPR036864">
    <property type="entry name" value="Zn2-C6_fun-type_DNA-bd_sf"/>
</dbReference>
<feature type="region of interest" description="Disordered" evidence="1">
    <location>
        <begin position="67"/>
        <end position="102"/>
    </location>
</feature>
<evidence type="ECO:0000313" key="2">
    <source>
        <dbReference type="EMBL" id="GMM54611.1"/>
    </source>
</evidence>
<gene>
    <name evidence="2" type="ORF">DAKH74_012270</name>
</gene>
<dbReference type="GO" id="GO:0008270">
    <property type="term" value="F:zinc ion binding"/>
    <property type="evidence" value="ECO:0007669"/>
    <property type="project" value="InterPro"/>
</dbReference>
<proteinExistence type="predicted"/>
<dbReference type="GO" id="GO:0000981">
    <property type="term" value="F:DNA-binding transcription factor activity, RNA polymerase II-specific"/>
    <property type="evidence" value="ECO:0007669"/>
    <property type="project" value="InterPro"/>
</dbReference>
<comment type="caution">
    <text evidence="2">The sequence shown here is derived from an EMBL/GenBank/DDBJ whole genome shotgun (WGS) entry which is preliminary data.</text>
</comment>
<evidence type="ECO:0008006" key="4">
    <source>
        <dbReference type="Google" id="ProtNLM"/>
    </source>
</evidence>
<reference evidence="2 3" key="1">
    <citation type="journal article" date="2023" name="Elife">
        <title>Identification of key yeast species and microbe-microbe interactions impacting larval growth of Drosophila in the wild.</title>
        <authorList>
            <person name="Mure A."/>
            <person name="Sugiura Y."/>
            <person name="Maeda R."/>
            <person name="Honda K."/>
            <person name="Sakurai N."/>
            <person name="Takahashi Y."/>
            <person name="Watada M."/>
            <person name="Katoh T."/>
            <person name="Gotoh A."/>
            <person name="Gotoh Y."/>
            <person name="Taniguchi I."/>
            <person name="Nakamura K."/>
            <person name="Hayashi T."/>
            <person name="Katayama T."/>
            <person name="Uemura T."/>
            <person name="Hattori Y."/>
        </authorList>
    </citation>
    <scope>NUCLEOTIDE SEQUENCE [LARGE SCALE GENOMIC DNA]</scope>
    <source>
        <strain evidence="2 3">KH-74</strain>
    </source>
</reference>
<evidence type="ECO:0000256" key="1">
    <source>
        <dbReference type="SAM" id="MobiDB-lite"/>
    </source>
</evidence>
<dbReference type="AlphaFoldDB" id="A0AAV5RVD8"/>
<dbReference type="EMBL" id="BTGD01000003">
    <property type="protein sequence ID" value="GMM54611.1"/>
    <property type="molecule type" value="Genomic_DNA"/>
</dbReference>